<feature type="compositionally biased region" description="Basic residues" evidence="1">
    <location>
        <begin position="1"/>
        <end position="24"/>
    </location>
</feature>
<dbReference type="AlphaFoldDB" id="A0A8J2XPZ9"/>
<name>A0A8J2XPZ9_9BACT</name>
<reference evidence="2" key="2">
    <citation type="submission" date="2020-09" db="EMBL/GenBank/DDBJ databases">
        <authorList>
            <person name="Sun Q."/>
            <person name="Zhou Y."/>
        </authorList>
    </citation>
    <scope>NUCLEOTIDE SEQUENCE</scope>
    <source>
        <strain evidence="2">CGMCC 1.15448</strain>
    </source>
</reference>
<sequence length="232" mass="24379">MAKKRKNTTGHATGKKGKHHHHYGFHGVDHTAPTDKRMIQTAVETGKDLLVGVVGGGLAGAAIGKSSLLVGILVTGAGHFTNNRIVQLLGVGMMASNGFQSSSQGTTSGLDGFDGIKDRLLAYKDSFSQKFYLDKFLKKKPAALPQGTAGIGDVQYFTYPDALSGDLAALSEIENQLAESALEFQGPAGELPEISGELPETTGELPEVAGDLPEVTGELPENAVGDIDDRLY</sequence>
<reference evidence="2" key="1">
    <citation type="journal article" date="2014" name="Int. J. Syst. Evol. Microbiol.">
        <title>Complete genome sequence of Corynebacterium casei LMG S-19264T (=DSM 44701T), isolated from a smear-ripened cheese.</title>
        <authorList>
            <consortium name="US DOE Joint Genome Institute (JGI-PGF)"/>
            <person name="Walter F."/>
            <person name="Albersmeier A."/>
            <person name="Kalinowski J."/>
            <person name="Ruckert C."/>
        </authorList>
    </citation>
    <scope>NUCLEOTIDE SEQUENCE</scope>
    <source>
        <strain evidence="2">CGMCC 1.15448</strain>
    </source>
</reference>
<dbReference type="RefSeq" id="WP_188929431.1">
    <property type="nucleotide sequence ID" value="NZ_BMJC01000001.1"/>
</dbReference>
<evidence type="ECO:0000256" key="1">
    <source>
        <dbReference type="SAM" id="MobiDB-lite"/>
    </source>
</evidence>
<accession>A0A8J2XPZ9</accession>
<protein>
    <submittedName>
        <fullName evidence="2">Uncharacterized protein</fullName>
    </submittedName>
</protein>
<keyword evidence="3" id="KW-1185">Reference proteome</keyword>
<organism evidence="2 3">
    <name type="scientific">Puia dinghuensis</name>
    <dbReference type="NCBI Taxonomy" id="1792502"/>
    <lineage>
        <taxon>Bacteria</taxon>
        <taxon>Pseudomonadati</taxon>
        <taxon>Bacteroidota</taxon>
        <taxon>Chitinophagia</taxon>
        <taxon>Chitinophagales</taxon>
        <taxon>Chitinophagaceae</taxon>
        <taxon>Puia</taxon>
    </lineage>
</organism>
<evidence type="ECO:0000313" key="3">
    <source>
        <dbReference type="Proteomes" id="UP000607559"/>
    </source>
</evidence>
<comment type="caution">
    <text evidence="2">The sequence shown here is derived from an EMBL/GenBank/DDBJ whole genome shotgun (WGS) entry which is preliminary data.</text>
</comment>
<dbReference type="EMBL" id="BMJC01000001">
    <property type="protein sequence ID" value="GGA89995.1"/>
    <property type="molecule type" value="Genomic_DNA"/>
</dbReference>
<gene>
    <name evidence="2" type="ORF">GCM10011511_11550</name>
</gene>
<feature type="region of interest" description="Disordered" evidence="1">
    <location>
        <begin position="189"/>
        <end position="232"/>
    </location>
</feature>
<dbReference type="Proteomes" id="UP000607559">
    <property type="component" value="Unassembled WGS sequence"/>
</dbReference>
<feature type="region of interest" description="Disordered" evidence="1">
    <location>
        <begin position="1"/>
        <end position="30"/>
    </location>
</feature>
<evidence type="ECO:0000313" key="2">
    <source>
        <dbReference type="EMBL" id="GGA89995.1"/>
    </source>
</evidence>
<proteinExistence type="predicted"/>